<accession>A0ABQ9H4D7</accession>
<organism evidence="2 3">
    <name type="scientific">Dryococelus australis</name>
    <dbReference type="NCBI Taxonomy" id="614101"/>
    <lineage>
        <taxon>Eukaryota</taxon>
        <taxon>Metazoa</taxon>
        <taxon>Ecdysozoa</taxon>
        <taxon>Arthropoda</taxon>
        <taxon>Hexapoda</taxon>
        <taxon>Insecta</taxon>
        <taxon>Pterygota</taxon>
        <taxon>Neoptera</taxon>
        <taxon>Polyneoptera</taxon>
        <taxon>Phasmatodea</taxon>
        <taxon>Verophasmatodea</taxon>
        <taxon>Anareolatae</taxon>
        <taxon>Phasmatidae</taxon>
        <taxon>Eurycanthinae</taxon>
        <taxon>Dryococelus</taxon>
    </lineage>
</organism>
<reference evidence="2 3" key="1">
    <citation type="submission" date="2023-02" db="EMBL/GenBank/DDBJ databases">
        <title>LHISI_Scaffold_Assembly.</title>
        <authorList>
            <person name="Stuart O.P."/>
            <person name="Cleave R."/>
            <person name="Magrath M.J.L."/>
            <person name="Mikheyev A.S."/>
        </authorList>
    </citation>
    <scope>NUCLEOTIDE SEQUENCE [LARGE SCALE GENOMIC DNA]</scope>
    <source>
        <strain evidence="2">Daus_M_001</strain>
        <tissue evidence="2">Leg muscle</tissue>
    </source>
</reference>
<dbReference type="EMBL" id="JARBHB010000007">
    <property type="protein sequence ID" value="KAJ8879038.1"/>
    <property type="molecule type" value="Genomic_DNA"/>
</dbReference>
<evidence type="ECO:0000313" key="3">
    <source>
        <dbReference type="Proteomes" id="UP001159363"/>
    </source>
</evidence>
<sequence length="511" mass="56073">MGELGGGGSEVFSLTAAWQQRCFQSMGGAAGSSAWLNNRERRGLTRSAYCGRVVTKGGVPVVFTGWRQVHYFQQVVLSAMYVVTSEVFGERLDDVAISVEGCAFRSLQGGVLQRVPLPSRSTTSCPGEPFPKTWTTQPPVPVDGVDRLFGYLAVPGCLSPPCRGDRSFGFVGRQFGCIEDDPHPPNYRVLQGRHQPGDSSPDGWLRILRLAQALVITHRSCGVGADLGFRSGSPANICAQRGRDSGLLGMGRVAKSGSNCREWWTCLRAAEKGMMRSEEMAEASGQNMYSTTNSSYFCLVIAESCDVADNSEFLTFVRCINYNFYVFQELLGLDIFEALNIEKCDAGVVKLEWAKLESNCTDGAPCIVGKELVSVIEVWSGAGMKEWGKVEILEKTSRLMALTGTIPTCEKPETRTGIEPGSPWWEETVQTTELVLNDQSTYQDIFGPEHDLHTRETRKQRRCDDEVTKAYPQKAQNERGAGHLRQSGQRALSQAISAAAAPSTFRARPPY</sequence>
<comment type="caution">
    <text evidence="2">The sequence shown here is derived from an EMBL/GenBank/DDBJ whole genome shotgun (WGS) entry which is preliminary data.</text>
</comment>
<feature type="region of interest" description="Disordered" evidence="1">
    <location>
        <begin position="450"/>
        <end position="511"/>
    </location>
</feature>
<proteinExistence type="predicted"/>
<protein>
    <submittedName>
        <fullName evidence="2">Uncharacterized protein</fullName>
    </submittedName>
</protein>
<name>A0ABQ9H4D7_9NEOP</name>
<dbReference type="Proteomes" id="UP001159363">
    <property type="component" value="Chromosome 6"/>
</dbReference>
<evidence type="ECO:0000313" key="2">
    <source>
        <dbReference type="EMBL" id="KAJ8879038.1"/>
    </source>
</evidence>
<feature type="compositionally biased region" description="Basic and acidic residues" evidence="1">
    <location>
        <begin position="450"/>
        <end position="468"/>
    </location>
</feature>
<keyword evidence="3" id="KW-1185">Reference proteome</keyword>
<feature type="compositionally biased region" description="Low complexity" evidence="1">
    <location>
        <begin position="490"/>
        <end position="511"/>
    </location>
</feature>
<evidence type="ECO:0000256" key="1">
    <source>
        <dbReference type="SAM" id="MobiDB-lite"/>
    </source>
</evidence>
<gene>
    <name evidence="2" type="ORF">PR048_019644</name>
</gene>